<protein>
    <recommendedName>
        <fullName evidence="2">PH domain-containing protein</fullName>
    </recommendedName>
</protein>
<dbReference type="Proteomes" id="UP000794436">
    <property type="component" value="Unassembled WGS sequence"/>
</dbReference>
<feature type="region of interest" description="Disordered" evidence="1">
    <location>
        <begin position="430"/>
        <end position="496"/>
    </location>
</feature>
<keyword evidence="4" id="KW-1185">Reference proteome</keyword>
<dbReference type="InterPro" id="IPR011993">
    <property type="entry name" value="PH-like_dom_sf"/>
</dbReference>
<evidence type="ECO:0000313" key="4">
    <source>
        <dbReference type="Proteomes" id="UP000794436"/>
    </source>
</evidence>
<dbReference type="PROSITE" id="PS50003">
    <property type="entry name" value="PH_DOMAIN"/>
    <property type="match status" value="1"/>
</dbReference>
<dbReference type="SMART" id="SM00233">
    <property type="entry name" value="PH"/>
    <property type="match status" value="1"/>
</dbReference>
<dbReference type="InterPro" id="IPR001849">
    <property type="entry name" value="PH_domain"/>
</dbReference>
<feature type="region of interest" description="Disordered" evidence="1">
    <location>
        <begin position="374"/>
        <end position="400"/>
    </location>
</feature>
<comment type="caution">
    <text evidence="3">The sequence shown here is derived from an EMBL/GenBank/DDBJ whole genome shotgun (WGS) entry which is preliminary data.</text>
</comment>
<feature type="compositionally biased region" description="Basic and acidic residues" evidence="1">
    <location>
        <begin position="698"/>
        <end position="713"/>
    </location>
</feature>
<evidence type="ECO:0000256" key="1">
    <source>
        <dbReference type="SAM" id="MobiDB-lite"/>
    </source>
</evidence>
<dbReference type="Pfam" id="PF00169">
    <property type="entry name" value="PH"/>
    <property type="match status" value="1"/>
</dbReference>
<feature type="region of interest" description="Disordered" evidence="1">
    <location>
        <begin position="241"/>
        <end position="266"/>
    </location>
</feature>
<sequence>MVLHSQELILHSGVLFKKRTPLIGPKKWKPRYFVLTSSKLKYYTFQNGKLRGEIDFAHCRPDALEVMPEDARKPGKSSATIWRIALTGVEGRWLMAASTEREMNDWIAKIGGTLRSHCAKKLRNGLAPSSSSSALVEKSLVHDPFKRTSLAKPIYRRQASLPSKLNELDMVESIKSAPTARTDLDFQNFVAQPRRTVVFPRRLAKGKASTEPGVFRHSTGHLEDDFELARDLEELRRGASFTYREYDDEGDNASDNGQDDDDEEDQEQLLKALRAFAETEKSGLNAALLDDDDDDFTPRPSTVEDNNVTSTRSACGNENLTPRPSTVGDINVPRTTPVRKPIYHYSKPESPPKQPIEEPEKWYSALRRSHRRRPQCAVAQAVFPDEEETKEDDQPRRYSTGSMVFTDECPIESTEELEKEEKLIQELLHGFVDEKSPSQDPITTRESVETDGKCSSQTASSFSSTASSLKSSSSSPTLNAVARESSRSNSAAKKDEMKDERWYKRWRIRKDRLAQTEEQSDISPRAIPARVPYSRRYSTGSTMPNNFTQVDQAPAPASTPVLATQLSTSTDSSIPMSYSSIGHSDEREFVGKWAQSQAQHKRRVELREMALADDDNDSLEEQEIVVVVRRRHSYGAESSPHSGSKKRVKMRVFVEMDDGDGAPPSPAVTPPVGSTSLALRQRRHRGWRRLFRGSGSREIPHSTPQHDARVCAA</sequence>
<dbReference type="SUPFAM" id="SSF50729">
    <property type="entry name" value="PH domain-like"/>
    <property type="match status" value="1"/>
</dbReference>
<dbReference type="CDD" id="cd00821">
    <property type="entry name" value="PH"/>
    <property type="match status" value="1"/>
</dbReference>
<feature type="compositionally biased region" description="Polar residues" evidence="1">
    <location>
        <begin position="299"/>
        <end position="324"/>
    </location>
</feature>
<evidence type="ECO:0000259" key="2">
    <source>
        <dbReference type="PROSITE" id="PS50003"/>
    </source>
</evidence>
<feature type="domain" description="PH" evidence="2">
    <location>
        <begin position="8"/>
        <end position="115"/>
    </location>
</feature>
<feature type="region of interest" description="Disordered" evidence="1">
    <location>
        <begin position="659"/>
        <end position="679"/>
    </location>
</feature>
<feature type="compositionally biased region" description="Low complexity" evidence="1">
    <location>
        <begin position="455"/>
        <end position="475"/>
    </location>
</feature>
<accession>A0A8K1CR07</accession>
<dbReference type="AlphaFoldDB" id="A0A8K1CR07"/>
<organism evidence="3 4">
    <name type="scientific">Pythium oligandrum</name>
    <name type="common">Mycoparasitic fungus</name>
    <dbReference type="NCBI Taxonomy" id="41045"/>
    <lineage>
        <taxon>Eukaryota</taxon>
        <taxon>Sar</taxon>
        <taxon>Stramenopiles</taxon>
        <taxon>Oomycota</taxon>
        <taxon>Peronosporomycetes</taxon>
        <taxon>Pythiales</taxon>
        <taxon>Pythiaceae</taxon>
        <taxon>Pythium</taxon>
    </lineage>
</organism>
<feature type="region of interest" description="Disordered" evidence="1">
    <location>
        <begin position="692"/>
        <end position="713"/>
    </location>
</feature>
<dbReference type="Gene3D" id="2.30.29.30">
    <property type="entry name" value="Pleckstrin-homology domain (PH domain)/Phosphotyrosine-binding domain (PTB)"/>
    <property type="match status" value="1"/>
</dbReference>
<gene>
    <name evidence="3" type="ORF">Poli38472_012261</name>
</gene>
<dbReference type="EMBL" id="SPLM01000005">
    <property type="protein sequence ID" value="TMW67145.1"/>
    <property type="molecule type" value="Genomic_DNA"/>
</dbReference>
<proteinExistence type="predicted"/>
<name>A0A8K1CR07_PYTOL</name>
<feature type="region of interest" description="Disordered" evidence="1">
    <location>
        <begin position="288"/>
        <end position="359"/>
    </location>
</feature>
<reference evidence="3" key="1">
    <citation type="submission" date="2019-03" db="EMBL/GenBank/DDBJ databases">
        <title>Long read genome sequence of the mycoparasitic Pythium oligandrum ATCC 38472 isolated from sugarbeet rhizosphere.</title>
        <authorList>
            <person name="Gaulin E."/>
        </authorList>
    </citation>
    <scope>NUCLEOTIDE SEQUENCE</scope>
    <source>
        <strain evidence="3">ATCC 38472_TT</strain>
    </source>
</reference>
<evidence type="ECO:0000313" key="3">
    <source>
        <dbReference type="EMBL" id="TMW67145.1"/>
    </source>
</evidence>
<feature type="compositionally biased region" description="Acidic residues" evidence="1">
    <location>
        <begin position="246"/>
        <end position="266"/>
    </location>
</feature>